<organism evidence="3 4">
    <name type="scientific">Nyssa sinensis</name>
    <dbReference type="NCBI Taxonomy" id="561372"/>
    <lineage>
        <taxon>Eukaryota</taxon>
        <taxon>Viridiplantae</taxon>
        <taxon>Streptophyta</taxon>
        <taxon>Embryophyta</taxon>
        <taxon>Tracheophyta</taxon>
        <taxon>Spermatophyta</taxon>
        <taxon>Magnoliopsida</taxon>
        <taxon>eudicotyledons</taxon>
        <taxon>Gunneridae</taxon>
        <taxon>Pentapetalae</taxon>
        <taxon>asterids</taxon>
        <taxon>Cornales</taxon>
        <taxon>Nyssaceae</taxon>
        <taxon>Nyssa</taxon>
    </lineage>
</organism>
<dbReference type="InterPro" id="IPR055414">
    <property type="entry name" value="LRR_R13L4/SHOC2-like"/>
</dbReference>
<reference evidence="3 4" key="1">
    <citation type="submission" date="2019-09" db="EMBL/GenBank/DDBJ databases">
        <title>A chromosome-level genome assembly of the Chinese tupelo Nyssa sinensis.</title>
        <authorList>
            <person name="Yang X."/>
            <person name="Kang M."/>
            <person name="Yang Y."/>
            <person name="Xiong H."/>
            <person name="Wang M."/>
            <person name="Zhang Z."/>
            <person name="Wang Z."/>
            <person name="Wu H."/>
            <person name="Ma T."/>
            <person name="Liu J."/>
            <person name="Xi Z."/>
        </authorList>
    </citation>
    <scope>NUCLEOTIDE SEQUENCE [LARGE SCALE GENOMIC DNA]</scope>
    <source>
        <strain evidence="3">J267</strain>
        <tissue evidence="3">Leaf</tissue>
    </source>
</reference>
<name>A0A5J5A825_9ASTE</name>
<feature type="domain" description="Disease resistance R13L4/SHOC-2-like LRR" evidence="2">
    <location>
        <begin position="1"/>
        <end position="179"/>
    </location>
</feature>
<evidence type="ECO:0000313" key="3">
    <source>
        <dbReference type="EMBL" id="KAA8525581.1"/>
    </source>
</evidence>
<dbReference type="EMBL" id="CM018046">
    <property type="protein sequence ID" value="KAA8525581.1"/>
    <property type="molecule type" value="Genomic_DNA"/>
</dbReference>
<dbReference type="AlphaFoldDB" id="A0A5J5A825"/>
<dbReference type="PANTHER" id="PTHR47186:SF61">
    <property type="entry name" value="LEUCINE-RICH REPEAT-CONTAINING PROTEIN 57-RELATED"/>
    <property type="match status" value="1"/>
</dbReference>
<accession>A0A5J5A825</accession>
<dbReference type="Pfam" id="PF23598">
    <property type="entry name" value="LRR_14"/>
    <property type="match status" value="1"/>
</dbReference>
<proteinExistence type="predicted"/>
<keyword evidence="4" id="KW-1185">Reference proteome</keyword>
<gene>
    <name evidence="3" type="ORF">F0562_007436</name>
</gene>
<dbReference type="OrthoDB" id="598235at2759"/>
<evidence type="ECO:0000256" key="1">
    <source>
        <dbReference type="ARBA" id="ARBA00022737"/>
    </source>
</evidence>
<dbReference type="Gene3D" id="3.80.10.10">
    <property type="entry name" value="Ribonuclease Inhibitor"/>
    <property type="match status" value="1"/>
</dbReference>
<dbReference type="Proteomes" id="UP000325577">
    <property type="component" value="Linkage Group LG3"/>
</dbReference>
<protein>
    <recommendedName>
        <fullName evidence="2">Disease resistance R13L4/SHOC-2-like LRR domain-containing protein</fullName>
    </recommendedName>
</protein>
<keyword evidence="1" id="KW-0677">Repeat</keyword>
<dbReference type="SUPFAM" id="SSF52058">
    <property type="entry name" value="L domain-like"/>
    <property type="match status" value="1"/>
</dbReference>
<dbReference type="InterPro" id="IPR032675">
    <property type="entry name" value="LRR_dom_sf"/>
</dbReference>
<sequence length="222" mass="25466">MGCLTSLQKLCFVEAIQGSDILRKLGRLTQLRRLGITKLRREDGMELCSSIQKLGDLRSLDIISINDDEIIDIQCMSAPPRYLRRLWLQGCLETLPPWILSLHSLVKLRLRWSQLGYDPLESLQALPNLSELQLRQAYSGDELHFNAGGFKGLRIIGCELLEAMPSGIEFLTKLKSLAFADMDNELIRKLQRKQGNDYSKIMNIPEVYYTYSECGRWKQICL</sequence>
<evidence type="ECO:0000259" key="2">
    <source>
        <dbReference type="Pfam" id="PF23598"/>
    </source>
</evidence>
<evidence type="ECO:0000313" key="4">
    <source>
        <dbReference type="Proteomes" id="UP000325577"/>
    </source>
</evidence>
<dbReference type="PANTHER" id="PTHR47186">
    <property type="entry name" value="LEUCINE-RICH REPEAT-CONTAINING PROTEIN 57"/>
    <property type="match status" value="1"/>
</dbReference>